<proteinExistence type="predicted"/>
<dbReference type="EMBL" id="JAEHOD010000014">
    <property type="protein sequence ID" value="KAG2449375.1"/>
    <property type="molecule type" value="Genomic_DNA"/>
</dbReference>
<comment type="caution">
    <text evidence="1">The sequence shown here is derived from an EMBL/GenBank/DDBJ whole genome shotgun (WGS) entry which is preliminary data.</text>
</comment>
<sequence length="149" mass="17304">MTGSMCTQPAEEVAKELVEYLNKCESNFQHGWWHAWNFLGKDYRCSGEGYEEVKNLLTAEQQAMLERIREANREECRLINESIEKQRREEIRKEGKPCSKKCECDASEVYCMGTYCWGPPTGNGYSEADEYKCAGCFRQWNGPVTTYHD</sequence>
<dbReference type="AlphaFoldDB" id="A0A836B713"/>
<name>A0A836B713_9CHLO</name>
<evidence type="ECO:0000313" key="2">
    <source>
        <dbReference type="Proteomes" id="UP000613740"/>
    </source>
</evidence>
<accession>A0A836B713</accession>
<organism evidence="1 2">
    <name type="scientific">Chlamydomonas schloesseri</name>
    <dbReference type="NCBI Taxonomy" id="2026947"/>
    <lineage>
        <taxon>Eukaryota</taxon>
        <taxon>Viridiplantae</taxon>
        <taxon>Chlorophyta</taxon>
        <taxon>core chlorophytes</taxon>
        <taxon>Chlorophyceae</taxon>
        <taxon>CS clade</taxon>
        <taxon>Chlamydomonadales</taxon>
        <taxon>Chlamydomonadaceae</taxon>
        <taxon>Chlamydomonas</taxon>
    </lineage>
</organism>
<reference evidence="1" key="1">
    <citation type="journal article" date="2020" name="bioRxiv">
        <title>Comparative genomics of Chlamydomonas.</title>
        <authorList>
            <person name="Craig R.J."/>
            <person name="Hasan A.R."/>
            <person name="Ness R.W."/>
            <person name="Keightley P.D."/>
        </authorList>
    </citation>
    <scope>NUCLEOTIDE SEQUENCE</scope>
    <source>
        <strain evidence="1">CCAP 11/173</strain>
    </source>
</reference>
<evidence type="ECO:0000313" key="1">
    <source>
        <dbReference type="EMBL" id="KAG2449375.1"/>
    </source>
</evidence>
<gene>
    <name evidence="1" type="ORF">HYH02_005527</name>
</gene>
<keyword evidence="2" id="KW-1185">Reference proteome</keyword>
<dbReference type="Proteomes" id="UP000613740">
    <property type="component" value="Unassembled WGS sequence"/>
</dbReference>
<protein>
    <submittedName>
        <fullName evidence="1">Uncharacterized protein</fullName>
    </submittedName>
</protein>
<dbReference type="OrthoDB" id="10279460at2759"/>